<dbReference type="RefSeq" id="WP_188563912.1">
    <property type="nucleotide sequence ID" value="NZ_BMGY01000083.1"/>
</dbReference>
<keyword evidence="2" id="KW-1185">Reference proteome</keyword>
<proteinExistence type="predicted"/>
<sequence length="66" mass="7120">MKKQRITLQRVLALDKEIIAKLNEEQLGAIEGGQQTTTQAEVTELSSCPAFSCNPANCIGDLTTAK</sequence>
<reference evidence="2" key="1">
    <citation type="journal article" date="2019" name="Int. J. Syst. Evol. Microbiol.">
        <title>The Global Catalogue of Microorganisms (GCM) 10K type strain sequencing project: providing services to taxonomists for standard genome sequencing and annotation.</title>
        <authorList>
            <consortium name="The Broad Institute Genomics Platform"/>
            <consortium name="The Broad Institute Genome Sequencing Center for Infectious Disease"/>
            <person name="Wu L."/>
            <person name="Ma J."/>
        </authorList>
    </citation>
    <scope>NUCLEOTIDE SEQUENCE [LARGE SCALE GENOMIC DNA]</scope>
    <source>
        <strain evidence="2">CGMCC 1.14966</strain>
    </source>
</reference>
<accession>A0ABQ2AIA6</accession>
<dbReference type="EMBL" id="BMGY01000083">
    <property type="protein sequence ID" value="GGH91715.1"/>
    <property type="molecule type" value="Genomic_DNA"/>
</dbReference>
<dbReference type="NCBIfam" id="NF038153">
    <property type="entry name" value="lant_leader_L1a"/>
    <property type="match status" value="1"/>
</dbReference>
<evidence type="ECO:0000313" key="1">
    <source>
        <dbReference type="EMBL" id="GGH91715.1"/>
    </source>
</evidence>
<name>A0ABQ2AIA6_9BACT</name>
<dbReference type="InterPro" id="IPR058238">
    <property type="entry name" value="Lant_leader_dom"/>
</dbReference>
<comment type="caution">
    <text evidence="1">The sequence shown here is derived from an EMBL/GenBank/DDBJ whole genome shotgun (WGS) entry which is preliminary data.</text>
</comment>
<protein>
    <recommendedName>
        <fullName evidence="3">Bacteriocin</fullName>
    </recommendedName>
</protein>
<evidence type="ECO:0000313" key="2">
    <source>
        <dbReference type="Proteomes" id="UP000637774"/>
    </source>
</evidence>
<evidence type="ECO:0008006" key="3">
    <source>
        <dbReference type="Google" id="ProtNLM"/>
    </source>
</evidence>
<dbReference type="Proteomes" id="UP000637774">
    <property type="component" value="Unassembled WGS sequence"/>
</dbReference>
<gene>
    <name evidence="1" type="ORF">GCM10011495_40430</name>
</gene>
<organism evidence="1 2">
    <name type="scientific">Hymenobacter frigidus</name>
    <dbReference type="NCBI Taxonomy" id="1524095"/>
    <lineage>
        <taxon>Bacteria</taxon>
        <taxon>Pseudomonadati</taxon>
        <taxon>Bacteroidota</taxon>
        <taxon>Cytophagia</taxon>
        <taxon>Cytophagales</taxon>
        <taxon>Hymenobacteraceae</taxon>
        <taxon>Hymenobacter</taxon>
    </lineage>
</organism>